<evidence type="ECO:0000313" key="9">
    <source>
        <dbReference type="RefSeq" id="XP_027070879.1"/>
    </source>
</evidence>
<evidence type="ECO:0000256" key="5">
    <source>
        <dbReference type="PROSITE-ProRule" id="PRU00290"/>
    </source>
</evidence>
<feature type="domain" description="V-SNARE coiled-coil homology" evidence="7">
    <location>
        <begin position="1042"/>
        <end position="1106"/>
    </location>
</feature>
<evidence type="ECO:0000259" key="7">
    <source>
        <dbReference type="PROSITE" id="PS50892"/>
    </source>
</evidence>
<evidence type="ECO:0000313" key="8">
    <source>
        <dbReference type="Proteomes" id="UP001652660"/>
    </source>
</evidence>
<dbReference type="GO" id="GO:0005096">
    <property type="term" value="F:GTPase activator activity"/>
    <property type="evidence" value="ECO:0007669"/>
    <property type="project" value="TreeGrafter"/>
</dbReference>
<dbReference type="InterPro" id="IPR001680">
    <property type="entry name" value="WD40_rpt"/>
</dbReference>
<dbReference type="PANTHER" id="PTHR10241">
    <property type="entry name" value="LETHAL 2 GIANT LARVAE PROTEIN"/>
    <property type="match status" value="1"/>
</dbReference>
<comment type="subcellular location">
    <subcellularLocation>
        <location evidence="1">Cytoplasm</location>
    </subcellularLocation>
</comment>
<dbReference type="PANTHER" id="PTHR10241:SF25">
    <property type="entry name" value="TOMOSYN, ISOFORM C"/>
    <property type="match status" value="1"/>
</dbReference>
<reference evidence="9" key="2">
    <citation type="submission" date="2025-08" db="UniProtKB">
        <authorList>
            <consortium name="RefSeq"/>
        </authorList>
    </citation>
    <scope>IDENTIFICATION</scope>
    <source>
        <tissue evidence="9">Leaves</tissue>
    </source>
</reference>
<feature type="compositionally biased region" description="Polar residues" evidence="6">
    <location>
        <begin position="746"/>
        <end position="755"/>
    </location>
</feature>
<name>A0A6P6SXT8_COFAR</name>
<protein>
    <recommendedName>
        <fullName evidence="7">V-SNARE coiled-coil homology domain-containing protein</fullName>
    </recommendedName>
</protein>
<dbReference type="CDD" id="cd15873">
    <property type="entry name" value="R-SNARE_STXBP5_6"/>
    <property type="match status" value="1"/>
</dbReference>
<dbReference type="SMART" id="SM00320">
    <property type="entry name" value="WD40"/>
    <property type="match status" value="8"/>
</dbReference>
<comment type="similarity">
    <text evidence="2">Belongs to the WD repeat L(2)GL family.</text>
</comment>
<dbReference type="Gene3D" id="1.20.5.110">
    <property type="match status" value="1"/>
</dbReference>
<dbReference type="GO" id="GO:0005737">
    <property type="term" value="C:cytoplasm"/>
    <property type="evidence" value="ECO:0007669"/>
    <property type="project" value="UniProtKB-SubCell"/>
</dbReference>
<evidence type="ECO:0000256" key="4">
    <source>
        <dbReference type="ARBA" id="ARBA00022490"/>
    </source>
</evidence>
<keyword evidence="8" id="KW-1185">Reference proteome</keyword>
<evidence type="ECO:0000256" key="2">
    <source>
        <dbReference type="ARBA" id="ARBA00008070"/>
    </source>
</evidence>
<dbReference type="SUPFAM" id="SSF58038">
    <property type="entry name" value="SNARE fusion complex"/>
    <property type="match status" value="1"/>
</dbReference>
<dbReference type="InterPro" id="IPR042855">
    <property type="entry name" value="V_SNARE_CC"/>
</dbReference>
<dbReference type="GeneID" id="113695889"/>
<accession>A0A6P6SXT8</accession>
<evidence type="ECO:0000256" key="3">
    <source>
        <dbReference type="ARBA" id="ARBA00022483"/>
    </source>
</evidence>
<dbReference type="GO" id="GO:0005886">
    <property type="term" value="C:plasma membrane"/>
    <property type="evidence" value="ECO:0007669"/>
    <property type="project" value="TreeGrafter"/>
</dbReference>
<dbReference type="GO" id="GO:0019905">
    <property type="term" value="F:syntaxin binding"/>
    <property type="evidence" value="ECO:0007669"/>
    <property type="project" value="TreeGrafter"/>
</dbReference>
<dbReference type="Proteomes" id="UP001652660">
    <property type="component" value="Chromosome 6e"/>
</dbReference>
<dbReference type="AlphaFoldDB" id="A0A6P6SXT8"/>
<reference evidence="8" key="1">
    <citation type="journal article" date="2025" name="Foods">
        <title>Unveiling the Microbial Signatures of Arabica Coffee Cherries: Insights into Ripeness Specific Diversity, Functional Traits, and Implications for Quality and Safety.</title>
        <authorList>
            <consortium name="RefSeq"/>
            <person name="Tenea G.N."/>
            <person name="Cifuentes V."/>
            <person name="Reyes P."/>
            <person name="Cevallos-Vallejos M."/>
        </authorList>
    </citation>
    <scope>NUCLEOTIDE SEQUENCE [LARGE SCALE GENOMIC DNA]</scope>
</reference>
<dbReference type="GO" id="GO:0006887">
    <property type="term" value="P:exocytosis"/>
    <property type="evidence" value="ECO:0007669"/>
    <property type="project" value="UniProtKB-KW"/>
</dbReference>
<evidence type="ECO:0000256" key="6">
    <source>
        <dbReference type="SAM" id="MobiDB-lite"/>
    </source>
</evidence>
<dbReference type="GO" id="GO:0045159">
    <property type="term" value="F:myosin II binding"/>
    <property type="evidence" value="ECO:0007669"/>
    <property type="project" value="TreeGrafter"/>
</dbReference>
<dbReference type="RefSeq" id="XP_027070879.1">
    <property type="nucleotide sequence ID" value="XM_027215078.2"/>
</dbReference>
<keyword evidence="5" id="KW-0175">Coiled coil</keyword>
<keyword evidence="4" id="KW-0963">Cytoplasm</keyword>
<proteinExistence type="inferred from homology"/>
<dbReference type="OrthoDB" id="19944at2759"/>
<gene>
    <name evidence="9" type="primary">LOC113695889</name>
</gene>
<dbReference type="InterPro" id="IPR036322">
    <property type="entry name" value="WD40_repeat_dom_sf"/>
</dbReference>
<feature type="region of interest" description="Disordered" evidence="6">
    <location>
        <begin position="742"/>
        <end position="771"/>
    </location>
</feature>
<dbReference type="GO" id="GO:0006893">
    <property type="term" value="P:Golgi to plasma membrane transport"/>
    <property type="evidence" value="ECO:0007669"/>
    <property type="project" value="TreeGrafter"/>
</dbReference>
<dbReference type="Gene3D" id="2.130.10.10">
    <property type="entry name" value="YVTN repeat-like/Quinoprotein amine dehydrogenase"/>
    <property type="match status" value="3"/>
</dbReference>
<keyword evidence="3" id="KW-0268">Exocytosis</keyword>
<dbReference type="InterPro" id="IPR015943">
    <property type="entry name" value="WD40/YVTN_repeat-like_dom_sf"/>
</dbReference>
<dbReference type="SUPFAM" id="SSF50978">
    <property type="entry name" value="WD40 repeat-like"/>
    <property type="match status" value="1"/>
</dbReference>
<evidence type="ECO:0000256" key="1">
    <source>
        <dbReference type="ARBA" id="ARBA00004496"/>
    </source>
</evidence>
<sequence>MLAKRLFQKAAALHHHHHPPPPHNAGSCLTPEDVDFRINVHHGIPSTASILAFDPIQNLLAVGTLDGRIKLIGGDNIEGLLISPEQHAYKYLEFIHNEGSLISITIDNSIQVWNLKSRCLACSLCWESNITAFSIISSSNLMYVGDEYGVISVVKYDAENAELLHLPYHIPSEAVGFSVPFHQPVVGVLPQPCSSGTRVLIAYQTGLIILWDVLEAQIVIVRGNKVLWLKNEVDNPSNGDLGLPHDASHELEEKEITALCWASCDGSILAVGYIDGDILFWKTSTSVPGKGQQSGLSEQVVKLQLSSAEKRLPVIVLHWWANYKSHRDSDGQLLIYGGDEIGSEEVLTVLSVEWSSGMGTIQCLSRVDLSLSGPFADVVITAGTLRSAKTASLFVLTNPGHLQIFEVADSSASESQQEKKLSVSAVDIPPVVPTINPLITVANLFCLPIDEDSSKALAEIFRIRKSSSTKKLSGGTSFPLTGGVCTHLSSDKDYRIWRVYVAGYHDGSVRIWDATYPVLSSLCVLQNEIRGTNAAISIASVSKLEFCIHTLRLAVGDECGLVRIYDLHSSKETHFHFVTETKNEVEQLAQEEGPICRAAFNIIDSQVQALKFTNSGAKLAAGYECGRIAVLDMNSFSTLFLADTVSCPISMMSVICDIVIHQVGSSYRSGSNANDQTKNLMVILTKDGAVYTIDADNGHLISSRPMRLSKDRTAVSMHVIESCSRESSTSFGMKKEHACKDEMVTNEPTQDISTNRNDKSETENQSSDNKSSQHLEDLLVLLCCKDMLHLCTAKHIVRGDKKPIYKVKLTKPCCWTTIFVKDDRVCGLILLYQTGEIEIRSIPYLELVKETSLASLLRWNFKANMEKTMSSTETGHLTLVNGSELVFLSILLSENDYRIPDSLPSLHDEVLASATRAAITYSLKHKKKPGGGPRILSGIVKGFKREKLNQAMELACITEPCSSHLEDVFVRNLTPDPSAMSKDYQDAAELNIDDIEIDEPVHLAPTSSHEVQYDNREGRKDREKLFNEDSSDMKPRLRTREEILATYRKAGDASSVAGQARNKLLERQEKLQRISKQTEDLRNGAEDFASLANELVKVMENRKWWQI</sequence>
<dbReference type="PROSITE" id="PS50892">
    <property type="entry name" value="V_SNARE"/>
    <property type="match status" value="1"/>
</dbReference>
<organism evidence="8 9">
    <name type="scientific">Coffea arabica</name>
    <name type="common">Arabian coffee</name>
    <dbReference type="NCBI Taxonomy" id="13443"/>
    <lineage>
        <taxon>Eukaryota</taxon>
        <taxon>Viridiplantae</taxon>
        <taxon>Streptophyta</taxon>
        <taxon>Embryophyta</taxon>
        <taxon>Tracheophyta</taxon>
        <taxon>Spermatophyta</taxon>
        <taxon>Magnoliopsida</taxon>
        <taxon>eudicotyledons</taxon>
        <taxon>Gunneridae</taxon>
        <taxon>Pentapetalae</taxon>
        <taxon>asterids</taxon>
        <taxon>lamiids</taxon>
        <taxon>Gentianales</taxon>
        <taxon>Rubiaceae</taxon>
        <taxon>Ixoroideae</taxon>
        <taxon>Gardenieae complex</taxon>
        <taxon>Bertiereae - Coffeeae clade</taxon>
        <taxon>Coffeeae</taxon>
        <taxon>Coffea</taxon>
    </lineage>
</organism>